<sequence>MRFVLSPPLSSTYHTLLPLTHPRSISMNPSWGTTWPAEWHPHVYIPPQAYSQPPPQPGYWHQPTWNRNTAYQHERFRSRKYPNLNPILAADTTLLRYDVRNMPKDAILSTTYNTNCHTLCLAAPTSHIRLISKSFPWTIDVKSANASITFELLLDAIYYGLQEPLADSEWGMAVADKDQRETILKAAKKREEKDKDKRLKRIDWLGENILFKGLEQDGDFEKLRLLPRAQGCPETWVVRLSRGVGAGRGL</sequence>
<dbReference type="AlphaFoldDB" id="A0A0C3EU07"/>
<dbReference type="InterPro" id="IPR046522">
    <property type="entry name" value="DUF6699"/>
</dbReference>
<accession>A0A0C3EU07</accession>
<dbReference type="Pfam" id="PF20415">
    <property type="entry name" value="DUF6699"/>
    <property type="match status" value="1"/>
</dbReference>
<evidence type="ECO:0000313" key="3">
    <source>
        <dbReference type="Proteomes" id="UP000054166"/>
    </source>
</evidence>
<feature type="domain" description="DUF6699" evidence="1">
    <location>
        <begin position="95"/>
        <end position="218"/>
    </location>
</feature>
<dbReference type="OrthoDB" id="21474at2759"/>
<dbReference type="HOGENOM" id="CLU_072871_1_0_1"/>
<dbReference type="InParanoid" id="A0A0C3EU07"/>
<proteinExistence type="predicted"/>
<keyword evidence="3" id="KW-1185">Reference proteome</keyword>
<reference evidence="2 3" key="1">
    <citation type="submission" date="2014-04" db="EMBL/GenBank/DDBJ databases">
        <authorList>
            <consortium name="DOE Joint Genome Institute"/>
            <person name="Kuo A."/>
            <person name="Tarkka M."/>
            <person name="Buscot F."/>
            <person name="Kohler A."/>
            <person name="Nagy L.G."/>
            <person name="Floudas D."/>
            <person name="Copeland A."/>
            <person name="Barry K.W."/>
            <person name="Cichocki N."/>
            <person name="Veneault-Fourrey C."/>
            <person name="LaButti K."/>
            <person name="Lindquist E.A."/>
            <person name="Lipzen A."/>
            <person name="Lundell T."/>
            <person name="Morin E."/>
            <person name="Murat C."/>
            <person name="Sun H."/>
            <person name="Tunlid A."/>
            <person name="Henrissat B."/>
            <person name="Grigoriev I.V."/>
            <person name="Hibbett D.S."/>
            <person name="Martin F."/>
            <person name="Nordberg H.P."/>
            <person name="Cantor M.N."/>
            <person name="Hua S.X."/>
        </authorList>
    </citation>
    <scope>NUCLEOTIDE SEQUENCE [LARGE SCALE GENOMIC DNA]</scope>
    <source>
        <strain evidence="2 3">F 1598</strain>
    </source>
</reference>
<reference evidence="3" key="2">
    <citation type="submission" date="2015-01" db="EMBL/GenBank/DDBJ databases">
        <title>Evolutionary Origins and Diversification of the Mycorrhizal Mutualists.</title>
        <authorList>
            <consortium name="DOE Joint Genome Institute"/>
            <consortium name="Mycorrhizal Genomics Consortium"/>
            <person name="Kohler A."/>
            <person name="Kuo A."/>
            <person name="Nagy L.G."/>
            <person name="Floudas D."/>
            <person name="Copeland A."/>
            <person name="Barry K.W."/>
            <person name="Cichocki N."/>
            <person name="Veneault-Fourrey C."/>
            <person name="LaButti K."/>
            <person name="Lindquist E.A."/>
            <person name="Lipzen A."/>
            <person name="Lundell T."/>
            <person name="Morin E."/>
            <person name="Murat C."/>
            <person name="Riley R."/>
            <person name="Ohm R."/>
            <person name="Sun H."/>
            <person name="Tunlid A."/>
            <person name="Henrissat B."/>
            <person name="Grigoriev I.V."/>
            <person name="Hibbett D.S."/>
            <person name="Martin F."/>
        </authorList>
    </citation>
    <scope>NUCLEOTIDE SEQUENCE [LARGE SCALE GENOMIC DNA]</scope>
    <source>
        <strain evidence="3">F 1598</strain>
    </source>
</reference>
<dbReference type="EMBL" id="KN833040">
    <property type="protein sequence ID" value="KIM75995.1"/>
    <property type="molecule type" value="Genomic_DNA"/>
</dbReference>
<evidence type="ECO:0000313" key="2">
    <source>
        <dbReference type="EMBL" id="KIM75995.1"/>
    </source>
</evidence>
<dbReference type="STRING" id="765440.A0A0C3EU07"/>
<dbReference type="Proteomes" id="UP000054166">
    <property type="component" value="Unassembled WGS sequence"/>
</dbReference>
<organism evidence="2 3">
    <name type="scientific">Piloderma croceum (strain F 1598)</name>
    <dbReference type="NCBI Taxonomy" id="765440"/>
    <lineage>
        <taxon>Eukaryota</taxon>
        <taxon>Fungi</taxon>
        <taxon>Dikarya</taxon>
        <taxon>Basidiomycota</taxon>
        <taxon>Agaricomycotina</taxon>
        <taxon>Agaricomycetes</taxon>
        <taxon>Agaricomycetidae</taxon>
        <taxon>Atheliales</taxon>
        <taxon>Atheliaceae</taxon>
        <taxon>Piloderma</taxon>
    </lineage>
</organism>
<protein>
    <recommendedName>
        <fullName evidence="1">DUF6699 domain-containing protein</fullName>
    </recommendedName>
</protein>
<evidence type="ECO:0000259" key="1">
    <source>
        <dbReference type="Pfam" id="PF20415"/>
    </source>
</evidence>
<name>A0A0C3EU07_PILCF</name>
<gene>
    <name evidence="2" type="ORF">PILCRDRAFT_661671</name>
</gene>